<feature type="compositionally biased region" description="Basic and acidic residues" evidence="1">
    <location>
        <begin position="417"/>
        <end position="434"/>
    </location>
</feature>
<evidence type="ECO:0000313" key="3">
    <source>
        <dbReference type="Proteomes" id="UP001074726"/>
    </source>
</evidence>
<protein>
    <submittedName>
        <fullName evidence="2">Phage portal protein</fullName>
    </submittedName>
</protein>
<sequence>MDSGGVTVAYFNRDGDIIALDNEKAGSLTMSVPLMDYQTGGDPADLWATQPAVRTVTGEIAREVGSIPLHHYRRTSDTDRDRLTDTPVSQMMRMPAPGYGAARWFEQAMLDLAVHDRWAALITADASTGRWGLRRLPAHRVAIGLSGGVRVGVWYFPPNDSEPVLIPLDRVVFDVAPSAMPDDQGGTYRGSSRLRTLADLAIELNAVHEWRGQVLRNGARVPAVIERPVDAPKWDDAAFNRFKSGIDSYKRGGGNEGGFPILEDGMKLKPADVFNPKDFDTAGIRSLTLIEACLLYNYPPELLGAREGTYSNIESFREAKWVDVLGSWIVNLEQALNVGLLTAGLLGDDEYVEANVDAKLRGSFDAEAKAFASATGRPWMSTNEVRARKNLPAVEGGDDLVTPLNVIVGGVANPRDTAPDPVDRDDAPKARGAG</sequence>
<reference evidence="2" key="1">
    <citation type="submission" date="2022-08" db="EMBL/GenBank/DDBJ databases">
        <title>Genome sequencing of Nocardioides sp. STR2.</title>
        <authorList>
            <person name="So Y."/>
        </authorList>
    </citation>
    <scope>NUCLEOTIDE SEQUENCE</scope>
    <source>
        <strain evidence="2">STR2</strain>
    </source>
</reference>
<accession>A0ABT4CCL7</accession>
<gene>
    <name evidence="2" type="ORF">NYO98_10495</name>
</gene>
<proteinExistence type="predicted"/>
<dbReference type="Pfam" id="PF04860">
    <property type="entry name" value="Phage_portal"/>
    <property type="match status" value="1"/>
</dbReference>
<name>A0ABT4CCL7_9ACTN</name>
<dbReference type="Proteomes" id="UP001074726">
    <property type="component" value="Unassembled WGS sequence"/>
</dbReference>
<keyword evidence="3" id="KW-1185">Reference proteome</keyword>
<feature type="region of interest" description="Disordered" evidence="1">
    <location>
        <begin position="411"/>
        <end position="434"/>
    </location>
</feature>
<evidence type="ECO:0000313" key="2">
    <source>
        <dbReference type="EMBL" id="MCY4726707.1"/>
    </source>
</evidence>
<dbReference type="InterPro" id="IPR006944">
    <property type="entry name" value="Phage/GTA_portal"/>
</dbReference>
<organism evidence="2 3">
    <name type="scientific">Nocardioides pini</name>
    <dbReference type="NCBI Taxonomy" id="2975053"/>
    <lineage>
        <taxon>Bacteria</taxon>
        <taxon>Bacillati</taxon>
        <taxon>Actinomycetota</taxon>
        <taxon>Actinomycetes</taxon>
        <taxon>Propionibacteriales</taxon>
        <taxon>Nocardioidaceae</taxon>
        <taxon>Nocardioides</taxon>
    </lineage>
</organism>
<evidence type="ECO:0000256" key="1">
    <source>
        <dbReference type="SAM" id="MobiDB-lite"/>
    </source>
</evidence>
<comment type="caution">
    <text evidence="2">The sequence shown here is derived from an EMBL/GenBank/DDBJ whole genome shotgun (WGS) entry which is preliminary data.</text>
</comment>
<dbReference type="EMBL" id="JAPPUX010000003">
    <property type="protein sequence ID" value="MCY4726707.1"/>
    <property type="molecule type" value="Genomic_DNA"/>
</dbReference>